<organism evidence="6 7">
    <name type="scientific">Gymnopilus dilepis</name>
    <dbReference type="NCBI Taxonomy" id="231916"/>
    <lineage>
        <taxon>Eukaryota</taxon>
        <taxon>Fungi</taxon>
        <taxon>Dikarya</taxon>
        <taxon>Basidiomycota</taxon>
        <taxon>Agaricomycotina</taxon>
        <taxon>Agaricomycetes</taxon>
        <taxon>Agaricomycetidae</taxon>
        <taxon>Agaricales</taxon>
        <taxon>Agaricineae</taxon>
        <taxon>Hymenogastraceae</taxon>
        <taxon>Gymnopilus</taxon>
    </lineage>
</organism>
<dbReference type="GO" id="GO:0016702">
    <property type="term" value="F:oxidoreductase activity, acting on single donors with incorporation of molecular oxygen, incorporation of two atoms of oxygen"/>
    <property type="evidence" value="ECO:0007669"/>
    <property type="project" value="InterPro"/>
</dbReference>
<gene>
    <name evidence="6" type="ORF">CVT26_004795</name>
</gene>
<dbReference type="Gene3D" id="1.20.245.10">
    <property type="entry name" value="Lipoxygenase-1, Domain 5"/>
    <property type="match status" value="1"/>
</dbReference>
<feature type="domain" description="Lipoxygenase" evidence="5">
    <location>
        <begin position="1"/>
        <end position="631"/>
    </location>
</feature>
<dbReference type="Pfam" id="PF00305">
    <property type="entry name" value="Lipoxygenase"/>
    <property type="match status" value="1"/>
</dbReference>
<dbReference type="OrthoDB" id="407298at2759"/>
<dbReference type="InterPro" id="IPR036226">
    <property type="entry name" value="LipOase_C_sf"/>
</dbReference>
<accession>A0A409XZF1</accession>
<reference evidence="6 7" key="1">
    <citation type="journal article" date="2018" name="Evol. Lett.">
        <title>Horizontal gene cluster transfer increased hallucinogenic mushroom diversity.</title>
        <authorList>
            <person name="Reynolds H.T."/>
            <person name="Vijayakumar V."/>
            <person name="Gluck-Thaler E."/>
            <person name="Korotkin H.B."/>
            <person name="Matheny P.B."/>
            <person name="Slot J.C."/>
        </authorList>
    </citation>
    <scope>NUCLEOTIDE SEQUENCE [LARGE SCALE GENOMIC DNA]</scope>
    <source>
        <strain evidence="6 7">SRW20</strain>
    </source>
</reference>
<evidence type="ECO:0000313" key="7">
    <source>
        <dbReference type="Proteomes" id="UP000284706"/>
    </source>
</evidence>
<proteinExistence type="predicted"/>
<dbReference type="PROSITE" id="PS51393">
    <property type="entry name" value="LIPOXYGENASE_3"/>
    <property type="match status" value="1"/>
</dbReference>
<dbReference type="GO" id="GO:0046872">
    <property type="term" value="F:metal ion binding"/>
    <property type="evidence" value="ECO:0007669"/>
    <property type="project" value="UniProtKB-KW"/>
</dbReference>
<dbReference type="SUPFAM" id="SSF48484">
    <property type="entry name" value="Lipoxigenase"/>
    <property type="match status" value="1"/>
</dbReference>
<evidence type="ECO:0000313" key="6">
    <source>
        <dbReference type="EMBL" id="PPQ96160.1"/>
    </source>
</evidence>
<keyword evidence="4" id="KW-0560">Oxidoreductase</keyword>
<dbReference type="EMBL" id="NHYE01001392">
    <property type="protein sequence ID" value="PPQ96160.1"/>
    <property type="molecule type" value="Genomic_DNA"/>
</dbReference>
<comment type="caution">
    <text evidence="6">The sequence shown here is derived from an EMBL/GenBank/DDBJ whole genome shotgun (WGS) entry which is preliminary data.</text>
</comment>
<dbReference type="Proteomes" id="UP000284706">
    <property type="component" value="Unassembled WGS sequence"/>
</dbReference>
<dbReference type="PANTHER" id="PTHR11771">
    <property type="entry name" value="LIPOXYGENASE"/>
    <property type="match status" value="1"/>
</dbReference>
<name>A0A409XZF1_9AGAR</name>
<evidence type="ECO:0000256" key="4">
    <source>
        <dbReference type="ARBA" id="ARBA00023002"/>
    </source>
</evidence>
<dbReference type="AlphaFoldDB" id="A0A409XZF1"/>
<dbReference type="STRING" id="231916.A0A409XZF1"/>
<keyword evidence="7" id="KW-1185">Reference proteome</keyword>
<dbReference type="GO" id="GO:0034440">
    <property type="term" value="P:lipid oxidation"/>
    <property type="evidence" value="ECO:0007669"/>
    <property type="project" value="InterPro"/>
</dbReference>
<keyword evidence="3" id="KW-0223">Dioxygenase</keyword>
<evidence type="ECO:0000256" key="3">
    <source>
        <dbReference type="ARBA" id="ARBA00022964"/>
    </source>
</evidence>
<dbReference type="Gene3D" id="3.10.450.60">
    <property type="match status" value="1"/>
</dbReference>
<evidence type="ECO:0000259" key="5">
    <source>
        <dbReference type="PROSITE" id="PS51393"/>
    </source>
</evidence>
<dbReference type="InterPro" id="IPR013819">
    <property type="entry name" value="LipOase_C"/>
</dbReference>
<dbReference type="InterPro" id="IPR000907">
    <property type="entry name" value="LipOase"/>
</dbReference>
<evidence type="ECO:0000256" key="2">
    <source>
        <dbReference type="ARBA" id="ARBA00022723"/>
    </source>
</evidence>
<sequence>MQRIQEELEEVKKARRVEERGSPPPPYEANYSVINPLNGIFKDEYQFTHTERYPPYLRSIPAKEKKGVLDIFDFTSFVETTVVLFCGADLVASLRALAPSWSTAASMQELVSRNQGLHMRSRQEGRPGGLPLRVDDRPTDMYFSKNVGLRDDWYTDEVFGQQQFTGTNPTTIKIAPRKWIESFKKAANIQRKADVVKVLNEDAGNIFVQDYSDFRQFMGMPSRAELKNGDRHGCAAVALFRLEAEGKLHPLAIVLDYKGSMEASVTIFNWRINSNMTRDQERDWPWRYAKMCAQVSDWMRHEVAIHLVNTHLVEEVIIVAAHRTLNSSHIVFQLLEPHWATTLPLNKAARETLVPKIINRMTGCTADQTYRFLNASFDDFDWTGLYIPNDLKKRGFPTTVEELDGLKYHNYGYARNILRMWHILRSFVTTVLKGAYPGGDGQVAGDLALDALCQEVRSFNGGRLSSFPASLKTLDDLIDFVTMCIHIASPQHTAVNYLQQYYQTFVPNKPSALYKQLPRSLDELNEFEEVDLLLALPLHQPKDWLLMAQVPYLLSFEVPDESTILSYAMATSDHRARQRGVPEIIKNAAQKLKDDLESFIPVVEENSRQLDDQKTPYLVLDPSKTAISILI</sequence>
<keyword evidence="2" id="KW-0479">Metal-binding</keyword>
<protein>
    <recommendedName>
        <fullName evidence="1">Manganese lipoxygenase</fullName>
    </recommendedName>
</protein>
<dbReference type="GO" id="GO:0043651">
    <property type="term" value="P:linoleic acid metabolic process"/>
    <property type="evidence" value="ECO:0007669"/>
    <property type="project" value="UniProtKB-ARBA"/>
</dbReference>
<dbReference type="InParanoid" id="A0A409XZF1"/>
<evidence type="ECO:0000256" key="1">
    <source>
        <dbReference type="ARBA" id="ARBA00021175"/>
    </source>
</evidence>